<keyword evidence="7" id="KW-0067">ATP-binding</keyword>
<evidence type="ECO:0000256" key="3">
    <source>
        <dbReference type="ARBA" id="ARBA00021364"/>
    </source>
</evidence>
<keyword evidence="13" id="KW-1185">Reference proteome</keyword>
<protein>
    <recommendedName>
        <fullName evidence="3">Glutamine synthetase</fullName>
        <ecNumber evidence="2">6.3.1.2</ecNumber>
    </recommendedName>
    <alternativeName>
        <fullName evidence="8">Glutamate--ammonia ligase</fullName>
    </alternativeName>
</protein>
<comment type="similarity">
    <text evidence="9 10">Belongs to the glutamine synthetase family.</text>
</comment>
<dbReference type="PROSITE" id="PS51987">
    <property type="entry name" value="GS_CATALYTIC"/>
    <property type="match status" value="1"/>
</dbReference>
<name>A0ABN8ZRJ0_RANTA</name>
<evidence type="ECO:0000313" key="12">
    <source>
        <dbReference type="EMBL" id="CAI9176520.1"/>
    </source>
</evidence>
<dbReference type="PANTHER" id="PTHR20852">
    <property type="entry name" value="GLUTAMINE SYNTHETASE"/>
    <property type="match status" value="1"/>
</dbReference>
<dbReference type="InterPro" id="IPR014746">
    <property type="entry name" value="Gln_synth/guanido_kin_cat_dom"/>
</dbReference>
<dbReference type="Gene3D" id="3.10.20.70">
    <property type="entry name" value="Glutamine synthetase, N-terminal domain"/>
    <property type="match status" value="1"/>
</dbReference>
<evidence type="ECO:0000259" key="11">
    <source>
        <dbReference type="PROSITE" id="PS51987"/>
    </source>
</evidence>
<evidence type="ECO:0000256" key="7">
    <source>
        <dbReference type="ARBA" id="ARBA00022840"/>
    </source>
</evidence>
<comment type="subcellular location">
    <subcellularLocation>
        <location evidence="1">Cytoplasm</location>
    </subcellularLocation>
</comment>
<dbReference type="EC" id="6.3.1.2" evidence="2"/>
<keyword evidence="4" id="KW-0963">Cytoplasm</keyword>
<evidence type="ECO:0000256" key="4">
    <source>
        <dbReference type="ARBA" id="ARBA00022490"/>
    </source>
</evidence>
<dbReference type="SMART" id="SM01230">
    <property type="entry name" value="Gln-synt_C"/>
    <property type="match status" value="1"/>
</dbReference>
<keyword evidence="5" id="KW-0436">Ligase</keyword>
<sequence>MSGTALSKVTLSWKGLEVREQLSVQCSDAVFRDPFCKDPNKLVFCEVFKYNRKPADNNLRHTYKQIMDMVSNQCLWFGMEQEYTLMGTDGHHFGWPSNGFPGPQGPYYCDVGADKAYHRDIAEVHHQACLQAGIKIWGRNAEVMPEQWEFQIGPCEGINMGDHMWVACFILHRVCEDFGVIATFDPKSILGNWNGAGCHANVSTKAMQEENGLKYTEEGIEKLSKQHQYHIRAYNPKGVLGNARHLTGFHETSKVKDFSAGVANLGASIHIPRTVGQEKKGYFEDRRPSVNCDPSAMTEALILTCLLNEMGDELFQYKN</sequence>
<gene>
    <name evidence="12" type="ORF">MRATA1EN1_LOCUS25482</name>
</gene>
<reference evidence="12" key="1">
    <citation type="submission" date="2023-04" db="EMBL/GenBank/DDBJ databases">
        <authorList>
            <consortium name="ELIXIR-Norway"/>
        </authorList>
    </citation>
    <scope>NUCLEOTIDE SEQUENCE [LARGE SCALE GENOMIC DNA]</scope>
</reference>
<keyword evidence="6" id="KW-0547">Nucleotide-binding</keyword>
<evidence type="ECO:0000256" key="2">
    <source>
        <dbReference type="ARBA" id="ARBA00012937"/>
    </source>
</evidence>
<evidence type="ECO:0000256" key="1">
    <source>
        <dbReference type="ARBA" id="ARBA00004496"/>
    </source>
</evidence>
<dbReference type="SUPFAM" id="SSF55931">
    <property type="entry name" value="Glutamine synthetase/guanido kinase"/>
    <property type="match status" value="1"/>
</dbReference>
<dbReference type="InterPro" id="IPR008146">
    <property type="entry name" value="Gln_synth_cat_dom"/>
</dbReference>
<feature type="domain" description="GS catalytic" evidence="11">
    <location>
        <begin position="59"/>
        <end position="319"/>
    </location>
</feature>
<evidence type="ECO:0000313" key="13">
    <source>
        <dbReference type="Proteomes" id="UP001176941"/>
    </source>
</evidence>
<dbReference type="EMBL" id="OX459942">
    <property type="protein sequence ID" value="CAI9176520.1"/>
    <property type="molecule type" value="Genomic_DNA"/>
</dbReference>
<accession>A0ABN8ZRJ0</accession>
<proteinExistence type="inferred from homology"/>
<dbReference type="PANTHER" id="PTHR20852:SF45">
    <property type="entry name" value="GLUTAMINE SYNTHETASE"/>
    <property type="match status" value="1"/>
</dbReference>
<evidence type="ECO:0000256" key="8">
    <source>
        <dbReference type="ARBA" id="ARBA00030668"/>
    </source>
</evidence>
<evidence type="ECO:0000256" key="6">
    <source>
        <dbReference type="ARBA" id="ARBA00022741"/>
    </source>
</evidence>
<evidence type="ECO:0000256" key="10">
    <source>
        <dbReference type="RuleBase" id="RU000384"/>
    </source>
</evidence>
<dbReference type="InterPro" id="IPR050292">
    <property type="entry name" value="Glutamine_Synthetase"/>
</dbReference>
<organism evidence="12 13">
    <name type="scientific">Rangifer tarandus platyrhynchus</name>
    <name type="common">Svalbard reindeer</name>
    <dbReference type="NCBI Taxonomy" id="3082113"/>
    <lineage>
        <taxon>Eukaryota</taxon>
        <taxon>Metazoa</taxon>
        <taxon>Chordata</taxon>
        <taxon>Craniata</taxon>
        <taxon>Vertebrata</taxon>
        <taxon>Euteleostomi</taxon>
        <taxon>Mammalia</taxon>
        <taxon>Eutheria</taxon>
        <taxon>Laurasiatheria</taxon>
        <taxon>Artiodactyla</taxon>
        <taxon>Ruminantia</taxon>
        <taxon>Pecora</taxon>
        <taxon>Cervidae</taxon>
        <taxon>Odocoileinae</taxon>
        <taxon>Rangifer</taxon>
    </lineage>
</organism>
<evidence type="ECO:0000256" key="5">
    <source>
        <dbReference type="ARBA" id="ARBA00022598"/>
    </source>
</evidence>
<dbReference type="Pfam" id="PF00120">
    <property type="entry name" value="Gln-synt_C"/>
    <property type="match status" value="1"/>
</dbReference>
<dbReference type="InterPro" id="IPR036651">
    <property type="entry name" value="Gln_synt_N_sf"/>
</dbReference>
<dbReference type="Gene3D" id="3.30.590.10">
    <property type="entry name" value="Glutamine synthetase/guanido kinase, catalytic domain"/>
    <property type="match status" value="2"/>
</dbReference>
<evidence type="ECO:0000256" key="9">
    <source>
        <dbReference type="PROSITE-ProRule" id="PRU01331"/>
    </source>
</evidence>
<dbReference type="Proteomes" id="UP001176941">
    <property type="component" value="Chromosome 6"/>
</dbReference>